<evidence type="ECO:0000313" key="2">
    <source>
        <dbReference type="Proteomes" id="UP000625033"/>
    </source>
</evidence>
<reference evidence="1" key="1">
    <citation type="submission" date="2020-11" db="EMBL/GenBank/DDBJ databases">
        <title>Sequencing the genomes of 1000 actinobacteria strains.</title>
        <authorList>
            <person name="Klenk H.-P."/>
        </authorList>
    </citation>
    <scope>NUCLEOTIDE SEQUENCE</scope>
    <source>
        <strain evidence="1">DSM 26152</strain>
    </source>
</reference>
<dbReference type="InterPro" id="IPR009097">
    <property type="entry name" value="Cyclic_Pdiesterase"/>
</dbReference>
<evidence type="ECO:0000313" key="1">
    <source>
        <dbReference type="EMBL" id="MBG6084024.1"/>
    </source>
</evidence>
<keyword evidence="1" id="KW-0436">Ligase</keyword>
<protein>
    <submittedName>
        <fullName evidence="1">2'-5' RNA ligase</fullName>
    </submittedName>
</protein>
<dbReference type="RefSeq" id="WP_196835389.1">
    <property type="nucleotide sequence ID" value="NZ_JADOTZ010000001.1"/>
</dbReference>
<dbReference type="PANTHER" id="PTHR40037">
    <property type="entry name" value="PHOSPHOESTERASE YJCG-RELATED"/>
    <property type="match status" value="1"/>
</dbReference>
<organism evidence="1 2">
    <name type="scientific">Zhihengliuella flava</name>
    <dbReference type="NCBI Taxonomy" id="1285193"/>
    <lineage>
        <taxon>Bacteria</taxon>
        <taxon>Bacillati</taxon>
        <taxon>Actinomycetota</taxon>
        <taxon>Actinomycetes</taxon>
        <taxon>Micrococcales</taxon>
        <taxon>Micrococcaceae</taxon>
        <taxon>Zhihengliuella</taxon>
    </lineage>
</organism>
<dbReference type="InterPro" id="IPR050580">
    <property type="entry name" value="2H_phosphoesterase_YjcG-like"/>
</dbReference>
<dbReference type="PANTHER" id="PTHR40037:SF1">
    <property type="entry name" value="PHOSPHOESTERASE SAOUHSC_00951-RELATED"/>
    <property type="match status" value="1"/>
</dbReference>
<name>A0A931D7V9_9MICC</name>
<dbReference type="EMBL" id="JADOTZ010000001">
    <property type="protein sequence ID" value="MBG6084024.1"/>
    <property type="molecule type" value="Genomic_DNA"/>
</dbReference>
<proteinExistence type="predicted"/>
<sequence>MTHREHGRNAAALGVVITLPAGLRQRIGQLRADFEGPCAGLEPPHITLVSGQISGTWEAARAHAALVASRSEAFTVSLKGVASFVPASEVVFLKVAQGAEECRALHARLCDGPLEHRVAFDYHPHLTVTHDAPRPQMRRALDELQDFDAEFVVESIGLFTTDHDGHWVLTEELTLGTDGCKNAAN</sequence>
<keyword evidence="2" id="KW-1185">Reference proteome</keyword>
<comment type="caution">
    <text evidence="1">The sequence shown here is derived from an EMBL/GenBank/DDBJ whole genome shotgun (WGS) entry which is preliminary data.</text>
</comment>
<accession>A0A931D7V9</accession>
<dbReference type="Proteomes" id="UP000625033">
    <property type="component" value="Unassembled WGS sequence"/>
</dbReference>
<dbReference type="Gene3D" id="3.90.1140.10">
    <property type="entry name" value="Cyclic phosphodiesterase"/>
    <property type="match status" value="1"/>
</dbReference>
<gene>
    <name evidence="1" type="ORF">IW252_000791</name>
</gene>
<dbReference type="AlphaFoldDB" id="A0A931D7V9"/>
<dbReference type="Pfam" id="PF13563">
    <property type="entry name" value="2_5_RNA_ligase2"/>
    <property type="match status" value="1"/>
</dbReference>
<dbReference type="GO" id="GO:0016874">
    <property type="term" value="F:ligase activity"/>
    <property type="evidence" value="ECO:0007669"/>
    <property type="project" value="UniProtKB-KW"/>
</dbReference>
<dbReference type="SUPFAM" id="SSF55144">
    <property type="entry name" value="LigT-like"/>
    <property type="match status" value="1"/>
</dbReference>